<dbReference type="EMBL" id="RAXZ01000062">
    <property type="protein sequence ID" value="RKG47335.1"/>
    <property type="molecule type" value="Genomic_DNA"/>
</dbReference>
<dbReference type="Gene3D" id="1.10.10.60">
    <property type="entry name" value="Homeodomain-like"/>
    <property type="match status" value="1"/>
</dbReference>
<gene>
    <name evidence="2" type="ORF">D7V64_16870</name>
</gene>
<proteinExistence type="predicted"/>
<dbReference type="SUPFAM" id="SSF47413">
    <property type="entry name" value="lambda repressor-like DNA-binding domains"/>
    <property type="match status" value="1"/>
</dbReference>
<comment type="caution">
    <text evidence="2">The sequence shown here is derived from an EMBL/GenBank/DDBJ whole genome shotgun (WGS) entry which is preliminary data.</text>
</comment>
<organism evidence="2 3">
    <name type="scientific">Acinetobacter cumulans</name>
    <dbReference type="NCBI Taxonomy" id="2136182"/>
    <lineage>
        <taxon>Bacteria</taxon>
        <taxon>Pseudomonadati</taxon>
        <taxon>Pseudomonadota</taxon>
        <taxon>Gammaproteobacteria</taxon>
        <taxon>Moraxellales</taxon>
        <taxon>Moraxellaceae</taxon>
        <taxon>Acinetobacter</taxon>
    </lineage>
</organism>
<evidence type="ECO:0000313" key="2">
    <source>
        <dbReference type="EMBL" id="RKG47335.1"/>
    </source>
</evidence>
<evidence type="ECO:0000313" key="3">
    <source>
        <dbReference type="Proteomes" id="UP000281084"/>
    </source>
</evidence>
<dbReference type="CDD" id="cd00093">
    <property type="entry name" value="HTH_XRE"/>
    <property type="match status" value="1"/>
</dbReference>
<reference evidence="2 3" key="1">
    <citation type="submission" date="2018-09" db="EMBL/GenBank/DDBJ databases">
        <title>The draft genome of Acinetobacter spp. strains.</title>
        <authorList>
            <person name="Qin J."/>
            <person name="Feng Y."/>
            <person name="Zong Z."/>
        </authorList>
    </citation>
    <scope>NUCLEOTIDE SEQUENCE [LARGE SCALE GENOMIC DNA]</scope>
    <source>
        <strain evidence="2 3">WCHAc060002</strain>
    </source>
</reference>
<dbReference type="GO" id="GO:0003677">
    <property type="term" value="F:DNA binding"/>
    <property type="evidence" value="ECO:0007669"/>
    <property type="project" value="InterPro"/>
</dbReference>
<accession>A0A3A8FK38</accession>
<sequence length="72" mass="7869">MTLKEKILFLTSQGYTQQKIGEETGISQSSISRILMGAQQSVQYEKGEALNALYQKLGNPPLLQGHSTQVAS</sequence>
<feature type="domain" description="HTH cro/C1-type" evidence="1">
    <location>
        <begin position="12"/>
        <end position="42"/>
    </location>
</feature>
<dbReference type="AlphaFoldDB" id="A0A3A8FK38"/>
<dbReference type="Proteomes" id="UP000281084">
    <property type="component" value="Unassembled WGS sequence"/>
</dbReference>
<dbReference type="InterPro" id="IPR001387">
    <property type="entry name" value="Cro/C1-type_HTH"/>
</dbReference>
<dbReference type="Pfam" id="PF01381">
    <property type="entry name" value="HTH_3"/>
    <property type="match status" value="1"/>
</dbReference>
<dbReference type="InterPro" id="IPR010982">
    <property type="entry name" value="Lambda_DNA-bd_dom_sf"/>
</dbReference>
<name>A0A3A8FK38_9GAMM</name>
<protein>
    <submittedName>
        <fullName evidence="2">Helix-turn-helix domain-containing protein</fullName>
    </submittedName>
</protein>
<evidence type="ECO:0000259" key="1">
    <source>
        <dbReference type="Pfam" id="PF01381"/>
    </source>
</evidence>
<dbReference type="RefSeq" id="WP_120368430.1">
    <property type="nucleotide sequence ID" value="NZ_RAXZ01000062.1"/>
</dbReference>